<dbReference type="PANTHER" id="PTHR43304:SF1">
    <property type="entry name" value="PAC DOMAIN-CONTAINING PROTEIN"/>
    <property type="match status" value="1"/>
</dbReference>
<comment type="catalytic activity">
    <reaction evidence="1">
        <text>ATP + protein L-histidine = ADP + protein N-phospho-L-histidine.</text>
        <dbReference type="EC" id="2.7.13.3"/>
    </reaction>
</comment>
<protein>
    <recommendedName>
        <fullName evidence="2">histidine kinase</fullName>
        <ecNumber evidence="2">2.7.13.3</ecNumber>
    </recommendedName>
</protein>
<evidence type="ECO:0000313" key="12">
    <source>
        <dbReference type="Proteomes" id="UP000073816"/>
    </source>
</evidence>
<keyword evidence="6" id="KW-0175">Coiled coil</keyword>
<feature type="domain" description="Histidine kinase" evidence="8">
    <location>
        <begin position="826"/>
        <end position="1040"/>
    </location>
</feature>
<dbReference type="InterPro" id="IPR052162">
    <property type="entry name" value="Sensor_kinase/Photoreceptor"/>
</dbReference>
<keyword evidence="4" id="KW-0808">Transferase</keyword>
<dbReference type="Gene3D" id="6.10.340.10">
    <property type="match status" value="1"/>
</dbReference>
<dbReference type="InterPro" id="IPR000014">
    <property type="entry name" value="PAS"/>
</dbReference>
<keyword evidence="7" id="KW-1133">Transmembrane helix</keyword>
<dbReference type="PRINTS" id="PR00344">
    <property type="entry name" value="BCTRLSENSOR"/>
</dbReference>
<evidence type="ECO:0000259" key="8">
    <source>
        <dbReference type="PROSITE" id="PS50109"/>
    </source>
</evidence>
<dbReference type="InterPro" id="IPR001610">
    <property type="entry name" value="PAC"/>
</dbReference>
<dbReference type="Gene3D" id="3.30.565.10">
    <property type="entry name" value="Histidine kinase-like ATPase, C-terminal domain"/>
    <property type="match status" value="1"/>
</dbReference>
<dbReference type="Pfam" id="PF13426">
    <property type="entry name" value="PAS_9"/>
    <property type="match status" value="2"/>
</dbReference>
<feature type="domain" description="PAC" evidence="10">
    <location>
        <begin position="326"/>
        <end position="379"/>
    </location>
</feature>
<evidence type="ECO:0000256" key="1">
    <source>
        <dbReference type="ARBA" id="ARBA00000085"/>
    </source>
</evidence>
<evidence type="ECO:0000256" key="4">
    <source>
        <dbReference type="ARBA" id="ARBA00022679"/>
    </source>
</evidence>
<dbReference type="EMBL" id="CP012836">
    <property type="protein sequence ID" value="AMQ54821.1"/>
    <property type="molecule type" value="Genomic_DNA"/>
</dbReference>
<feature type="transmembrane region" description="Helical" evidence="7">
    <location>
        <begin position="156"/>
        <end position="175"/>
    </location>
</feature>
<dbReference type="SUPFAM" id="SSF55874">
    <property type="entry name" value="ATPase domain of HSP90 chaperone/DNA topoisomerase II/histidine kinase"/>
    <property type="match status" value="1"/>
</dbReference>
<dbReference type="SUPFAM" id="SSF55781">
    <property type="entry name" value="GAF domain-like"/>
    <property type="match status" value="1"/>
</dbReference>
<keyword evidence="12" id="KW-1185">Reference proteome</keyword>
<proteinExistence type="predicted"/>
<dbReference type="PANTHER" id="PTHR43304">
    <property type="entry name" value="PHYTOCHROME-LIKE PROTEIN CPH1"/>
    <property type="match status" value="1"/>
</dbReference>
<dbReference type="STRING" id="1727163.AO498_00335"/>
<dbReference type="PROSITE" id="PS50113">
    <property type="entry name" value="PAC"/>
    <property type="match status" value="3"/>
</dbReference>
<feature type="domain" description="PAC" evidence="10">
    <location>
        <begin position="447"/>
        <end position="501"/>
    </location>
</feature>
<evidence type="ECO:0000256" key="6">
    <source>
        <dbReference type="SAM" id="Coils"/>
    </source>
</evidence>
<dbReference type="RefSeq" id="WP_067542125.1">
    <property type="nucleotide sequence ID" value="NZ_CP012836.1"/>
</dbReference>
<dbReference type="Gene3D" id="3.30.450.40">
    <property type="match status" value="1"/>
</dbReference>
<dbReference type="EC" id="2.7.13.3" evidence="2"/>
<dbReference type="SMART" id="SM00387">
    <property type="entry name" value="HATPase_c"/>
    <property type="match status" value="1"/>
</dbReference>
<feature type="domain" description="PAS" evidence="9">
    <location>
        <begin position="682"/>
        <end position="738"/>
    </location>
</feature>
<dbReference type="Gene3D" id="3.30.450.20">
    <property type="entry name" value="PAS domain"/>
    <property type="match status" value="3"/>
</dbReference>
<dbReference type="Pfam" id="PF02518">
    <property type="entry name" value="HATPase_c"/>
    <property type="match status" value="1"/>
</dbReference>
<dbReference type="InterPro" id="IPR003594">
    <property type="entry name" value="HATPase_dom"/>
</dbReference>
<keyword evidence="3" id="KW-0597">Phosphoprotein</keyword>
<keyword evidence="7" id="KW-0812">Transmembrane</keyword>
<dbReference type="KEGG" id="alm:AO498_00335"/>
<sequence>MKSFFQGLSFRIWFPFAFSITILLVSLLILYPNRQGSLFRKNFETELDQLAHTTALGVNLALRNNDFEGLAEVVSLSDDNSEIEFVAIIEIDSSGQEAVFASKPESYDQLQILDPDLNKYLIKKQALNSEVLQGYVILAVSNEVIEKSIFQINYPIYVFLGILMIMSLGLFYGIAERIASPISYLTEVSNRLQTGDYEIEIDKISNVNEISDLNTSLILLKEYLKTAKIQNEKFNLQLEEQILIRTDALEQTKDRLIEAQRVANLGNYEVNLSSGEWYNSAIIDEIFGIPSNFDRKINSWKLLLNEQNNNELIDAFYKCRIFKKSFNKDMKIQHYVTREEKWISITGAPVVSPDGEIRVIRGTIQDISDRKAIEKEIEKLSLVAKRTSNGVVITDPELKITWANEGFLRMSGYSLEEIQGRTPRMFQFEKTDRKIASLIKERVLKGKDVTAEILNRGKDGNEYWLQLNIVPMREDSGEIVGYMAVEVDITELKENETLIQQQVALQNILIDISSTYININIDEIESVISSSLEKMGRFVDADRAYIFDYDFKEGTTSNTYEWCATGIEPELDNLQQLPIEIFPDWVEQHQKKLPFLVEDVNNLPIAAEGDSNLRSILEPQGIQSLITIPIFEGQVLQGFVGFDSVRGKRKYADEEIKLLTLFGQMIVNVKQKQRVQKQLQIQEEKYRNIIANMNLGFLEVDSEDVILNANASFCQMSGYSVEELRGNKGVDLFLSDENGKKVVLQKNILRKVGQSDVYEVEVLDKAGNRRWWLISGGPNYNDAGELVGSIGIHLDITEQKKLENDQRQLLSLTQNQNDRLKNFAHIVSHNLRSHAANLSGMISFLEVEDKQFATNPFFQNFKNVIDNLMESIQNLSEVADIQTNESADLDKLNLVEIVNSSILNVSALARTSQVQIRIDANQPKIWVQGNLTYLESIVLNLLTNAIKYSDPKKERFVKISFDISPEWTILSVADNGLGIDLKRQGRKMFGMYKTFHDHPDSRGIGLFITKNQVEALGGKIEVESKEGVGSTFKVYLKTNES</sequence>
<reference evidence="12" key="1">
    <citation type="submission" date="2015-09" db="EMBL/GenBank/DDBJ databases">
        <title>Complete sequence of Algoriphagus sp. M8-2.</title>
        <authorList>
            <person name="Shintani M."/>
        </authorList>
    </citation>
    <scope>NUCLEOTIDE SEQUENCE [LARGE SCALE GENOMIC DNA]</scope>
    <source>
        <strain evidence="12">M8-2</strain>
    </source>
</reference>
<organism evidence="11 12">
    <name type="scientific">Algoriphagus sanaruensis</name>
    <dbReference type="NCBI Taxonomy" id="1727163"/>
    <lineage>
        <taxon>Bacteria</taxon>
        <taxon>Pseudomonadati</taxon>
        <taxon>Bacteroidota</taxon>
        <taxon>Cytophagia</taxon>
        <taxon>Cytophagales</taxon>
        <taxon>Cyclobacteriaceae</taxon>
        <taxon>Algoriphagus</taxon>
    </lineage>
</organism>
<dbReference type="SMART" id="SM00091">
    <property type="entry name" value="PAS"/>
    <property type="match status" value="2"/>
</dbReference>
<evidence type="ECO:0000259" key="10">
    <source>
        <dbReference type="PROSITE" id="PS50113"/>
    </source>
</evidence>
<feature type="domain" description="PAS" evidence="9">
    <location>
        <begin position="376"/>
        <end position="447"/>
    </location>
</feature>
<feature type="transmembrane region" description="Helical" evidence="7">
    <location>
        <begin position="12"/>
        <end position="31"/>
    </location>
</feature>
<gene>
    <name evidence="11" type="ORF">AO498_00335</name>
</gene>
<reference evidence="11 12" key="2">
    <citation type="journal article" date="2016" name="Genome Announc.">
        <title>Complete Genome Sequence of Algoriphagus sp. Strain M8-2, Isolated from a Brackish Lake.</title>
        <authorList>
            <person name="Muraguchi Y."/>
            <person name="Kushimoto K."/>
            <person name="Ohtsubo Y."/>
            <person name="Suzuki T."/>
            <person name="Dohra H."/>
            <person name="Kimbara K."/>
            <person name="Shintani M."/>
        </authorList>
    </citation>
    <scope>NUCLEOTIDE SEQUENCE [LARGE SCALE GENOMIC DNA]</scope>
    <source>
        <strain evidence="11 12">M8-2</strain>
    </source>
</reference>
<dbReference type="Pfam" id="PF01590">
    <property type="entry name" value="GAF"/>
    <property type="match status" value="1"/>
</dbReference>
<dbReference type="SUPFAM" id="SSF55785">
    <property type="entry name" value="PYP-like sensor domain (PAS domain)"/>
    <property type="match status" value="3"/>
</dbReference>
<feature type="domain" description="PAC" evidence="10">
    <location>
        <begin position="756"/>
        <end position="808"/>
    </location>
</feature>
<dbReference type="GO" id="GO:0004673">
    <property type="term" value="F:protein histidine kinase activity"/>
    <property type="evidence" value="ECO:0007669"/>
    <property type="project" value="UniProtKB-EC"/>
</dbReference>
<dbReference type="CDD" id="cd00130">
    <property type="entry name" value="PAS"/>
    <property type="match status" value="2"/>
</dbReference>
<keyword evidence="5" id="KW-0418">Kinase</keyword>
<evidence type="ECO:0000256" key="3">
    <source>
        <dbReference type="ARBA" id="ARBA00022553"/>
    </source>
</evidence>
<evidence type="ECO:0000313" key="11">
    <source>
        <dbReference type="EMBL" id="AMQ54821.1"/>
    </source>
</evidence>
<dbReference type="Proteomes" id="UP000073816">
    <property type="component" value="Chromosome"/>
</dbReference>
<dbReference type="InterPro" id="IPR029016">
    <property type="entry name" value="GAF-like_dom_sf"/>
</dbReference>
<feature type="coiled-coil region" evidence="6">
    <location>
        <begin position="858"/>
        <end position="885"/>
    </location>
</feature>
<dbReference type="InterPro" id="IPR035965">
    <property type="entry name" value="PAS-like_dom_sf"/>
</dbReference>
<dbReference type="InterPro" id="IPR000700">
    <property type="entry name" value="PAS-assoc_C"/>
</dbReference>
<name>A0A142EI66_9BACT</name>
<dbReference type="PROSITE" id="PS50109">
    <property type="entry name" value="HIS_KIN"/>
    <property type="match status" value="1"/>
</dbReference>
<dbReference type="NCBIfam" id="TIGR00229">
    <property type="entry name" value="sensory_box"/>
    <property type="match status" value="2"/>
</dbReference>
<dbReference type="InterPro" id="IPR005467">
    <property type="entry name" value="His_kinase_dom"/>
</dbReference>
<evidence type="ECO:0000256" key="2">
    <source>
        <dbReference type="ARBA" id="ARBA00012438"/>
    </source>
</evidence>
<dbReference type="InterPro" id="IPR036890">
    <property type="entry name" value="HATPase_C_sf"/>
</dbReference>
<evidence type="ECO:0000256" key="7">
    <source>
        <dbReference type="SAM" id="Phobius"/>
    </source>
</evidence>
<dbReference type="PROSITE" id="PS50112">
    <property type="entry name" value="PAS"/>
    <property type="match status" value="2"/>
</dbReference>
<dbReference type="SMART" id="SM00086">
    <property type="entry name" value="PAC"/>
    <property type="match status" value="3"/>
</dbReference>
<dbReference type="OrthoDB" id="9781208at2"/>
<keyword evidence="7" id="KW-0472">Membrane</keyword>
<dbReference type="AlphaFoldDB" id="A0A142EI66"/>
<dbReference type="InterPro" id="IPR003018">
    <property type="entry name" value="GAF"/>
</dbReference>
<dbReference type="InterPro" id="IPR004358">
    <property type="entry name" value="Sig_transdc_His_kin-like_C"/>
</dbReference>
<evidence type="ECO:0000259" key="9">
    <source>
        <dbReference type="PROSITE" id="PS50112"/>
    </source>
</evidence>
<accession>A0A142EI66</accession>
<evidence type="ECO:0000256" key="5">
    <source>
        <dbReference type="ARBA" id="ARBA00022777"/>
    </source>
</evidence>
<dbReference type="PATRIC" id="fig|1727163.4.peg.72"/>